<gene>
    <name evidence="1" type="ORF">BDR25DRAFT_77078</name>
</gene>
<keyword evidence="2" id="KW-1185">Reference proteome</keyword>
<sequence length="123" mass="13552">MIHCIHLHFLGLSILAFYAAPLQPHGTFSFLFSRPLAPHSGSCCEIDGRLGTKSHRAFWCLGAFRCCTMMTEHLEWLGVAQYKGLGFGAYGKKGSFHGIFGRLGSILLLRSRFHGAHCNTGPN</sequence>
<organism evidence="1 2">
    <name type="scientific">Lindgomyces ingoldianus</name>
    <dbReference type="NCBI Taxonomy" id="673940"/>
    <lineage>
        <taxon>Eukaryota</taxon>
        <taxon>Fungi</taxon>
        <taxon>Dikarya</taxon>
        <taxon>Ascomycota</taxon>
        <taxon>Pezizomycotina</taxon>
        <taxon>Dothideomycetes</taxon>
        <taxon>Pleosporomycetidae</taxon>
        <taxon>Pleosporales</taxon>
        <taxon>Lindgomycetaceae</taxon>
        <taxon>Lindgomyces</taxon>
    </lineage>
</organism>
<dbReference type="EMBL" id="MU003525">
    <property type="protein sequence ID" value="KAF2466279.1"/>
    <property type="molecule type" value="Genomic_DNA"/>
</dbReference>
<reference evidence="1" key="1">
    <citation type="journal article" date="2020" name="Stud. Mycol.">
        <title>101 Dothideomycetes genomes: a test case for predicting lifestyles and emergence of pathogens.</title>
        <authorList>
            <person name="Haridas S."/>
            <person name="Albert R."/>
            <person name="Binder M."/>
            <person name="Bloem J."/>
            <person name="Labutti K."/>
            <person name="Salamov A."/>
            <person name="Andreopoulos B."/>
            <person name="Baker S."/>
            <person name="Barry K."/>
            <person name="Bills G."/>
            <person name="Bluhm B."/>
            <person name="Cannon C."/>
            <person name="Castanera R."/>
            <person name="Culley D."/>
            <person name="Daum C."/>
            <person name="Ezra D."/>
            <person name="Gonzalez J."/>
            <person name="Henrissat B."/>
            <person name="Kuo A."/>
            <person name="Liang C."/>
            <person name="Lipzen A."/>
            <person name="Lutzoni F."/>
            <person name="Magnuson J."/>
            <person name="Mondo S."/>
            <person name="Nolan M."/>
            <person name="Ohm R."/>
            <person name="Pangilinan J."/>
            <person name="Park H.-J."/>
            <person name="Ramirez L."/>
            <person name="Alfaro M."/>
            <person name="Sun H."/>
            <person name="Tritt A."/>
            <person name="Yoshinaga Y."/>
            <person name="Zwiers L.-H."/>
            <person name="Turgeon B."/>
            <person name="Goodwin S."/>
            <person name="Spatafora J."/>
            <person name="Crous P."/>
            <person name="Grigoriev I."/>
        </authorList>
    </citation>
    <scope>NUCLEOTIDE SEQUENCE</scope>
    <source>
        <strain evidence="1">ATCC 200398</strain>
    </source>
</reference>
<evidence type="ECO:0000313" key="1">
    <source>
        <dbReference type="EMBL" id="KAF2466279.1"/>
    </source>
</evidence>
<protein>
    <submittedName>
        <fullName evidence="1">Uncharacterized protein</fullName>
    </submittedName>
</protein>
<accession>A0ACB6QH12</accession>
<evidence type="ECO:0000313" key="2">
    <source>
        <dbReference type="Proteomes" id="UP000799755"/>
    </source>
</evidence>
<proteinExistence type="predicted"/>
<dbReference type="Proteomes" id="UP000799755">
    <property type="component" value="Unassembled WGS sequence"/>
</dbReference>
<name>A0ACB6QH12_9PLEO</name>
<comment type="caution">
    <text evidence="1">The sequence shown here is derived from an EMBL/GenBank/DDBJ whole genome shotgun (WGS) entry which is preliminary data.</text>
</comment>